<dbReference type="AlphaFoldDB" id="A0AAW1MB78"/>
<evidence type="ECO:0000313" key="1">
    <source>
        <dbReference type="EMBL" id="KAK9744868.1"/>
    </source>
</evidence>
<gene>
    <name evidence="1" type="ORF">QE152_g7347</name>
</gene>
<proteinExistence type="predicted"/>
<sequence length="90" mass="10300">MASNKIDLEIGGNFVIWIGVVLFAGYQVKLVSDDLCREYDIIELSPGWKILGGKTKDTTDYDWEIMKYIVYQQIHIINTGYLCYLCTGLI</sequence>
<reference evidence="1 2" key="1">
    <citation type="journal article" date="2024" name="BMC Genomics">
        <title>De novo assembly and annotation of Popillia japonica's genome with initial clues to its potential as an invasive pest.</title>
        <authorList>
            <person name="Cucini C."/>
            <person name="Boschi S."/>
            <person name="Funari R."/>
            <person name="Cardaioli E."/>
            <person name="Iannotti N."/>
            <person name="Marturano G."/>
            <person name="Paoli F."/>
            <person name="Bruttini M."/>
            <person name="Carapelli A."/>
            <person name="Frati F."/>
            <person name="Nardi F."/>
        </authorList>
    </citation>
    <scope>NUCLEOTIDE SEQUENCE [LARGE SCALE GENOMIC DNA]</scope>
    <source>
        <strain evidence="1">DMR45628</strain>
    </source>
</reference>
<dbReference type="Proteomes" id="UP001458880">
    <property type="component" value="Unassembled WGS sequence"/>
</dbReference>
<dbReference type="EMBL" id="JASPKY010000054">
    <property type="protein sequence ID" value="KAK9744868.1"/>
    <property type="molecule type" value="Genomic_DNA"/>
</dbReference>
<protein>
    <submittedName>
        <fullName evidence="1">Uncharacterized protein</fullName>
    </submittedName>
</protein>
<accession>A0AAW1MB78</accession>
<name>A0AAW1MB78_POPJA</name>
<evidence type="ECO:0000313" key="2">
    <source>
        <dbReference type="Proteomes" id="UP001458880"/>
    </source>
</evidence>
<organism evidence="1 2">
    <name type="scientific">Popillia japonica</name>
    <name type="common">Japanese beetle</name>
    <dbReference type="NCBI Taxonomy" id="7064"/>
    <lineage>
        <taxon>Eukaryota</taxon>
        <taxon>Metazoa</taxon>
        <taxon>Ecdysozoa</taxon>
        <taxon>Arthropoda</taxon>
        <taxon>Hexapoda</taxon>
        <taxon>Insecta</taxon>
        <taxon>Pterygota</taxon>
        <taxon>Neoptera</taxon>
        <taxon>Endopterygota</taxon>
        <taxon>Coleoptera</taxon>
        <taxon>Polyphaga</taxon>
        <taxon>Scarabaeiformia</taxon>
        <taxon>Scarabaeidae</taxon>
        <taxon>Rutelinae</taxon>
        <taxon>Popillia</taxon>
    </lineage>
</organism>
<keyword evidence="2" id="KW-1185">Reference proteome</keyword>
<comment type="caution">
    <text evidence="1">The sequence shown here is derived from an EMBL/GenBank/DDBJ whole genome shotgun (WGS) entry which is preliminary data.</text>
</comment>